<reference evidence="2 3" key="1">
    <citation type="submission" date="2023-09" db="EMBL/GenBank/DDBJ databases">
        <authorList>
            <person name="Wang M."/>
        </authorList>
    </citation>
    <scope>NUCLEOTIDE SEQUENCE [LARGE SCALE GENOMIC DNA]</scope>
    <source>
        <strain evidence="2">GT-2023</strain>
        <tissue evidence="2">Liver</tissue>
    </source>
</reference>
<accession>A0ABR3N6E1</accession>
<dbReference type="Proteomes" id="UP001558613">
    <property type="component" value="Unassembled WGS sequence"/>
</dbReference>
<evidence type="ECO:0000313" key="2">
    <source>
        <dbReference type="EMBL" id="KAL1272371.1"/>
    </source>
</evidence>
<comment type="caution">
    <text evidence="2">The sequence shown here is derived from an EMBL/GenBank/DDBJ whole genome shotgun (WGS) entry which is preliminary data.</text>
</comment>
<dbReference type="EMBL" id="JAYMGO010000006">
    <property type="protein sequence ID" value="KAL1272371.1"/>
    <property type="molecule type" value="Genomic_DNA"/>
</dbReference>
<gene>
    <name evidence="2" type="ORF">QQF64_028233</name>
</gene>
<name>A0ABR3N6E1_9TELE</name>
<evidence type="ECO:0000256" key="1">
    <source>
        <dbReference type="SAM" id="MobiDB-lite"/>
    </source>
</evidence>
<keyword evidence="3" id="KW-1185">Reference proteome</keyword>
<protein>
    <submittedName>
        <fullName evidence="2">Uncharacterized protein</fullName>
    </submittedName>
</protein>
<sequence>MLNGTGRLYAQPAEVRMVDMSSLSTYLNNEGPLFSTNRHDPEENVEIACFPTEPRESRLSPPGSHPRHDCPQIPPTVRR</sequence>
<feature type="region of interest" description="Disordered" evidence="1">
    <location>
        <begin position="51"/>
        <end position="79"/>
    </location>
</feature>
<evidence type="ECO:0000313" key="3">
    <source>
        <dbReference type="Proteomes" id="UP001558613"/>
    </source>
</evidence>
<organism evidence="2 3">
    <name type="scientific">Cirrhinus molitorella</name>
    <name type="common">mud carp</name>
    <dbReference type="NCBI Taxonomy" id="172907"/>
    <lineage>
        <taxon>Eukaryota</taxon>
        <taxon>Metazoa</taxon>
        <taxon>Chordata</taxon>
        <taxon>Craniata</taxon>
        <taxon>Vertebrata</taxon>
        <taxon>Euteleostomi</taxon>
        <taxon>Actinopterygii</taxon>
        <taxon>Neopterygii</taxon>
        <taxon>Teleostei</taxon>
        <taxon>Ostariophysi</taxon>
        <taxon>Cypriniformes</taxon>
        <taxon>Cyprinidae</taxon>
        <taxon>Labeoninae</taxon>
        <taxon>Labeonini</taxon>
        <taxon>Cirrhinus</taxon>
    </lineage>
</organism>
<proteinExistence type="predicted"/>